<reference evidence="9" key="1">
    <citation type="journal article" date="2019" name="Int. J. Syst. Evol. Microbiol.">
        <title>The Global Catalogue of Microorganisms (GCM) 10K type strain sequencing project: providing services to taxonomists for standard genome sequencing and annotation.</title>
        <authorList>
            <consortium name="The Broad Institute Genomics Platform"/>
            <consortium name="The Broad Institute Genome Sequencing Center for Infectious Disease"/>
            <person name="Wu L."/>
            <person name="Ma J."/>
        </authorList>
    </citation>
    <scope>NUCLEOTIDE SEQUENCE [LARGE SCALE GENOMIC DNA]</scope>
    <source>
        <strain evidence="9">JCM 3380</strain>
    </source>
</reference>
<dbReference type="PROSITE" id="PS50011">
    <property type="entry name" value="PROTEIN_KINASE_DOM"/>
    <property type="match status" value="1"/>
</dbReference>
<evidence type="ECO:0000313" key="8">
    <source>
        <dbReference type="EMBL" id="GAA0208462.1"/>
    </source>
</evidence>
<proteinExistence type="predicted"/>
<evidence type="ECO:0000256" key="3">
    <source>
        <dbReference type="ARBA" id="ARBA00022777"/>
    </source>
</evidence>
<feature type="region of interest" description="Disordered" evidence="6">
    <location>
        <begin position="262"/>
        <end position="303"/>
    </location>
</feature>
<keyword evidence="9" id="KW-1185">Reference proteome</keyword>
<gene>
    <name evidence="8" type="ORF">GCM10010492_02580</name>
</gene>
<feature type="binding site" evidence="5">
    <location>
        <position position="44"/>
    </location>
    <ligand>
        <name>ATP</name>
        <dbReference type="ChEBI" id="CHEBI:30616"/>
    </ligand>
</feature>
<evidence type="ECO:0000256" key="1">
    <source>
        <dbReference type="ARBA" id="ARBA00022679"/>
    </source>
</evidence>
<feature type="region of interest" description="Disordered" evidence="6">
    <location>
        <begin position="372"/>
        <end position="405"/>
    </location>
</feature>
<name>A0ABP3CKJ3_9PSEU</name>
<keyword evidence="3" id="KW-0418">Kinase</keyword>
<feature type="compositionally biased region" description="Basic residues" evidence="6">
    <location>
        <begin position="395"/>
        <end position="405"/>
    </location>
</feature>
<evidence type="ECO:0000259" key="7">
    <source>
        <dbReference type="PROSITE" id="PS50011"/>
    </source>
</evidence>
<feature type="compositionally biased region" description="Pro residues" evidence="6">
    <location>
        <begin position="266"/>
        <end position="276"/>
    </location>
</feature>
<dbReference type="PANTHER" id="PTHR43289:SF34">
    <property type="entry name" value="SERINE_THREONINE-PROTEIN KINASE YBDM-RELATED"/>
    <property type="match status" value="1"/>
</dbReference>
<dbReference type="Gene3D" id="1.10.510.10">
    <property type="entry name" value="Transferase(Phosphotransferase) domain 1"/>
    <property type="match status" value="1"/>
</dbReference>
<dbReference type="PANTHER" id="PTHR43289">
    <property type="entry name" value="MITOGEN-ACTIVATED PROTEIN KINASE KINASE KINASE 20-RELATED"/>
    <property type="match status" value="1"/>
</dbReference>
<evidence type="ECO:0000256" key="6">
    <source>
        <dbReference type="SAM" id="MobiDB-lite"/>
    </source>
</evidence>
<organism evidence="8 9">
    <name type="scientific">Saccharothrix mutabilis subsp. mutabilis</name>
    <dbReference type="NCBI Taxonomy" id="66855"/>
    <lineage>
        <taxon>Bacteria</taxon>
        <taxon>Bacillati</taxon>
        <taxon>Actinomycetota</taxon>
        <taxon>Actinomycetes</taxon>
        <taxon>Pseudonocardiales</taxon>
        <taxon>Pseudonocardiaceae</taxon>
        <taxon>Saccharothrix</taxon>
    </lineage>
</organism>
<keyword evidence="2 5" id="KW-0547">Nucleotide-binding</keyword>
<dbReference type="Gene3D" id="3.30.200.20">
    <property type="entry name" value="Phosphorylase Kinase, domain 1"/>
    <property type="match status" value="1"/>
</dbReference>
<dbReference type="CDD" id="cd14014">
    <property type="entry name" value="STKc_PknB_like"/>
    <property type="match status" value="1"/>
</dbReference>
<evidence type="ECO:0000256" key="4">
    <source>
        <dbReference type="ARBA" id="ARBA00022840"/>
    </source>
</evidence>
<dbReference type="EMBL" id="BAAABU010000001">
    <property type="protein sequence ID" value="GAA0208462.1"/>
    <property type="molecule type" value="Genomic_DNA"/>
</dbReference>
<feature type="domain" description="Protein kinase" evidence="7">
    <location>
        <begin position="15"/>
        <end position="270"/>
    </location>
</feature>
<dbReference type="Pfam" id="PF00069">
    <property type="entry name" value="Pkinase"/>
    <property type="match status" value="1"/>
</dbReference>
<evidence type="ECO:0000313" key="9">
    <source>
        <dbReference type="Proteomes" id="UP001500416"/>
    </source>
</evidence>
<dbReference type="PROSITE" id="PS00108">
    <property type="entry name" value="PROTEIN_KINASE_ST"/>
    <property type="match status" value="1"/>
</dbReference>
<dbReference type="InterPro" id="IPR017441">
    <property type="entry name" value="Protein_kinase_ATP_BS"/>
</dbReference>
<dbReference type="InterPro" id="IPR000719">
    <property type="entry name" value="Prot_kinase_dom"/>
</dbReference>
<dbReference type="Proteomes" id="UP001500416">
    <property type="component" value="Unassembled WGS sequence"/>
</dbReference>
<dbReference type="RefSeq" id="WP_343931669.1">
    <property type="nucleotide sequence ID" value="NZ_BAAABU010000001.1"/>
</dbReference>
<comment type="caution">
    <text evidence="8">The sequence shown here is derived from an EMBL/GenBank/DDBJ whole genome shotgun (WGS) entry which is preliminary data.</text>
</comment>
<protein>
    <recommendedName>
        <fullName evidence="7">Protein kinase domain-containing protein</fullName>
    </recommendedName>
</protein>
<dbReference type="SMART" id="SM00220">
    <property type="entry name" value="S_TKc"/>
    <property type="match status" value="1"/>
</dbReference>
<dbReference type="PROSITE" id="PS00107">
    <property type="entry name" value="PROTEIN_KINASE_ATP"/>
    <property type="match status" value="1"/>
</dbReference>
<keyword evidence="4 5" id="KW-0067">ATP-binding</keyword>
<dbReference type="InterPro" id="IPR008271">
    <property type="entry name" value="Ser/Thr_kinase_AS"/>
</dbReference>
<evidence type="ECO:0000256" key="2">
    <source>
        <dbReference type="ARBA" id="ARBA00022741"/>
    </source>
</evidence>
<dbReference type="SUPFAM" id="SSF56112">
    <property type="entry name" value="Protein kinase-like (PK-like)"/>
    <property type="match status" value="1"/>
</dbReference>
<sequence>MTVQAFRGRLLADRYRLDGLVGAGGMAQVHRGWDVLLRRPVAVKLFPGVEDAVTERRIENEIRTLAALSHPGLVAVYDAGTSGGTRFVVMRLVEGRTLRAEINRGPLALSEVRRLGAAIADALAHVHAHGVVHRDLKPSNVLLDADREPLLADFGLALTSGADRVTLSQQVVGTAPYLAPEQVRGGAIGPAVDVYALGLVLLECLSGRTEYDGGGVEAAVARLHRPPHVPSHLPSELVRLFSLMTAMTPKRRPSAEECARVLRDGAPPPVPLPRPAQPTRRLEAPADPAGAEPNAPAASTDPDTLASIEAVPDAPQSARRWLISGSLAAVLGLSGLAWSMVDTTPPAASPPEPAKVVPVPVAPPTLVTTRVVQPVAETRQEPAPAAPAGKEDKHKGKPGKGKGKG</sequence>
<dbReference type="InterPro" id="IPR011009">
    <property type="entry name" value="Kinase-like_dom_sf"/>
</dbReference>
<accession>A0ABP3CKJ3</accession>
<evidence type="ECO:0000256" key="5">
    <source>
        <dbReference type="PROSITE-ProRule" id="PRU10141"/>
    </source>
</evidence>
<keyword evidence="1" id="KW-0808">Transferase</keyword>